<evidence type="ECO:0000313" key="3">
    <source>
        <dbReference type="EMBL" id="EWC48800.1"/>
    </source>
</evidence>
<dbReference type="PROSITE" id="PS50097">
    <property type="entry name" value="BTB"/>
    <property type="match status" value="1"/>
</dbReference>
<feature type="domain" description="BTB" evidence="2">
    <location>
        <begin position="204"/>
        <end position="266"/>
    </location>
</feature>
<dbReference type="HOGENOM" id="CLU_547482_0_0_1"/>
<dbReference type="OrthoDB" id="5407294at2759"/>
<keyword evidence="4" id="KW-1185">Reference proteome</keyword>
<dbReference type="EMBL" id="KI966371">
    <property type="protein sequence ID" value="EWC48800.1"/>
    <property type="molecule type" value="Genomic_DNA"/>
</dbReference>
<evidence type="ECO:0000313" key="4">
    <source>
        <dbReference type="Proteomes" id="UP000024837"/>
    </source>
</evidence>
<reference evidence="3 4" key="1">
    <citation type="submission" date="2013-05" db="EMBL/GenBank/DDBJ databases">
        <title>Drechslerella stenobrocha genome reveals carnivorous origination and mechanical trapping mechanism of predatory fungi.</title>
        <authorList>
            <person name="Liu X."/>
            <person name="Zhang W."/>
            <person name="Liu K."/>
        </authorList>
    </citation>
    <scope>NUCLEOTIDE SEQUENCE [LARGE SCALE GENOMIC DNA]</scope>
    <source>
        <strain evidence="3 4">248</strain>
    </source>
</reference>
<feature type="region of interest" description="Disordered" evidence="1">
    <location>
        <begin position="25"/>
        <end position="124"/>
    </location>
</feature>
<gene>
    <name evidence="3" type="ORF">DRE_00105</name>
</gene>
<dbReference type="InterPro" id="IPR000210">
    <property type="entry name" value="BTB/POZ_dom"/>
</dbReference>
<feature type="compositionally biased region" description="Polar residues" evidence="1">
    <location>
        <begin position="454"/>
        <end position="466"/>
    </location>
</feature>
<dbReference type="AlphaFoldDB" id="W7IHR0"/>
<name>W7IHR0_9PEZI</name>
<proteinExistence type="predicted"/>
<evidence type="ECO:0000256" key="1">
    <source>
        <dbReference type="SAM" id="MobiDB-lite"/>
    </source>
</evidence>
<accession>W7IHR0</accession>
<organism evidence="3 4">
    <name type="scientific">Drechslerella stenobrocha 248</name>
    <dbReference type="NCBI Taxonomy" id="1043628"/>
    <lineage>
        <taxon>Eukaryota</taxon>
        <taxon>Fungi</taxon>
        <taxon>Dikarya</taxon>
        <taxon>Ascomycota</taxon>
        <taxon>Pezizomycotina</taxon>
        <taxon>Orbiliomycetes</taxon>
        <taxon>Orbiliales</taxon>
        <taxon>Orbiliaceae</taxon>
        <taxon>Drechslerella</taxon>
    </lineage>
</organism>
<feature type="region of interest" description="Disordered" evidence="1">
    <location>
        <begin position="444"/>
        <end position="476"/>
    </location>
</feature>
<sequence>MASRDPFACLKPFQRYRLGSSLVGIGESTSTTLSGDPTWDPATVTPAVTPPPPHESDHTYPSQPRSPVGHAPPASEESVVKRNQVEESPLFRRSLIGRRPESPTDVAGAGSPSAMKKIPHGLENPAVKKEKRLDGLKEVVKTGDKRLGQENDIQHPDGMLDDDTAMMDDGDDQWVDEEMDGGPTVILDHAVMSSPIIRLILDHTDSTGHGETVTFQVHRELLKKSTLLSACIGPDTTEIVLNDSLKPYAVSSVVQFLYSGNFTVEDKFQTVEDEEGNFQKLTNVEYTSRFLGVRKARDMALSRLEKSYQEFEFRINSAGMAMRIKMTEWAYGIDEQAIEPGGKIQRLRQRVLGGWCRDVSLIHLDNKLNETFENLLQDYPTFSYDLHQFLLDRVREDGKMHRKLDAYMKAEENGMKRYENQQRLLFPNITRHVSRLQMPTLTLPKQETPFGAPTVSTPVGEQSDTLGMNKPPDRKRATRVADIGEGGADLSRFKLRGL</sequence>
<feature type="compositionally biased region" description="Low complexity" evidence="1">
    <location>
        <begin position="36"/>
        <end position="47"/>
    </location>
</feature>
<dbReference type="Proteomes" id="UP000024837">
    <property type="component" value="Unassembled WGS sequence"/>
</dbReference>
<evidence type="ECO:0000259" key="2">
    <source>
        <dbReference type="PROSITE" id="PS50097"/>
    </source>
</evidence>
<protein>
    <recommendedName>
        <fullName evidence="2">BTB domain-containing protein</fullName>
    </recommendedName>
</protein>